<dbReference type="Gene3D" id="1.10.10.10">
    <property type="entry name" value="Winged helix-like DNA-binding domain superfamily/Winged helix DNA-binding domain"/>
    <property type="match status" value="1"/>
</dbReference>
<evidence type="ECO:0000313" key="4">
    <source>
        <dbReference type="Proteomes" id="UP000037393"/>
    </source>
</evidence>
<feature type="domain" description="Integrase catalytic" evidence="1">
    <location>
        <begin position="306"/>
        <end position="491"/>
    </location>
</feature>
<gene>
    <name evidence="3" type="ORF">GM31_06400</name>
</gene>
<name>A0A0L0GL21_9ENTR</name>
<dbReference type="PATRIC" id="fig|379893.4.peg.1309"/>
<dbReference type="InterPro" id="IPR003314">
    <property type="entry name" value="Mu-type_HTH"/>
</dbReference>
<dbReference type="PROSITE" id="PS50994">
    <property type="entry name" value="INTEGRASE"/>
    <property type="match status" value="1"/>
</dbReference>
<dbReference type="InterPro" id="IPR009061">
    <property type="entry name" value="DNA-bd_dom_put_sf"/>
</dbReference>
<dbReference type="Gene3D" id="2.30.30.130">
    <property type="entry name" value="Transposase, Mu, C-terminal"/>
    <property type="match status" value="1"/>
</dbReference>
<dbReference type="Pfam" id="PF02316">
    <property type="entry name" value="HTH_Tnp_Mu_1"/>
    <property type="match status" value="1"/>
</dbReference>
<dbReference type="SUPFAM" id="SSF53098">
    <property type="entry name" value="Ribonuclease H-like"/>
    <property type="match status" value="1"/>
</dbReference>
<dbReference type="InterPro" id="IPR015378">
    <property type="entry name" value="Transposase-like_Mu_C"/>
</dbReference>
<feature type="domain" description="HTH Mu-type" evidence="2">
    <location>
        <begin position="1"/>
        <end position="70"/>
    </location>
</feature>
<dbReference type="InterPro" id="IPR036397">
    <property type="entry name" value="RNaseH_sf"/>
</dbReference>
<sequence>MSVWLTAKECASLPGMPGREHNVRNKLDKCAGGNFEFRRRREGSKAFEYHIDCLPDAARAAVQSRMARQVLADTCSTVPAVVERRGELVVGGEKVQFEIDLYRKCPALLDKRLRELTDNQKATGDARMVIVQEVLRLMDARDGLNMSRKQAVEFIAAESRAGTLPEHVQRAAGIANAKKGESRSGLSVPTLQRWLSSWMAADTVGERMALLAPGKVSKKEVFQYPWMLDFLRFYRNPNRPSVTMAYEEFAGWWCEQNAGNELMLAMLPKVDTVRYALDKLPKAERERGRVTGSEYQALLPFVRRDWSVLPVNGVWIGDGHGMKLEVINPDTGKPFMPEITLIIDGRTRVVMGWSLSTSESQIAVGDAIRHAVSNYGVPLIYYSDNGGGETSLVFDADITGIFSRLKVTHPTGRPGNPQGRGIIERINREIPMRVAKKFGSYVGKSGDKETQRKYRKQIMSAVNAIEKGKPLNNAQAAVIRKVPGWEQLIAEIEVQIARHNNRPHDSLPKRESGEHWSPLAYRKHVLEQEQTEISYLTSGELHEMFRPEVERTAIRGEVQIFNNRYFSKELMQVEGEKVRVCFDIHDPQSVIIRRMDGSWVCDAVWDGNKVAAFAKSYVEQAKEKSIRRSVKNLETQIQRKQELLRPAIGQPGEIDFSLFAAQQINKEPEKVYLFESELENDLKKAGNHR</sequence>
<keyword evidence="4" id="KW-1185">Reference proteome</keyword>
<evidence type="ECO:0000259" key="1">
    <source>
        <dbReference type="PROSITE" id="PS50994"/>
    </source>
</evidence>
<accession>A0A0L0GL21</accession>
<dbReference type="GO" id="GO:0015074">
    <property type="term" value="P:DNA integration"/>
    <property type="evidence" value="ECO:0007669"/>
    <property type="project" value="InterPro"/>
</dbReference>
<dbReference type="EMBL" id="JNGI01000159">
    <property type="protein sequence ID" value="KNC89637.1"/>
    <property type="molecule type" value="Genomic_DNA"/>
</dbReference>
<dbReference type="InterPro" id="IPR009004">
    <property type="entry name" value="Transposase_Mu_C"/>
</dbReference>
<evidence type="ECO:0008006" key="5">
    <source>
        <dbReference type="Google" id="ProtNLM"/>
    </source>
</evidence>
<dbReference type="GO" id="GO:0003677">
    <property type="term" value="F:DNA binding"/>
    <property type="evidence" value="ECO:0007669"/>
    <property type="project" value="InterPro"/>
</dbReference>
<proteinExistence type="predicted"/>
<dbReference type="Gene3D" id="3.30.420.10">
    <property type="entry name" value="Ribonuclease H-like superfamily/Ribonuclease H"/>
    <property type="match status" value="1"/>
</dbReference>
<reference evidence="3 4" key="1">
    <citation type="journal article" date="2015" name="Appl. Environ. Microbiol.">
        <title>The Enterobacterium Trabulsiella odontotermitis Presents Novel Adaptations Related to Its Association with Fungus-Growing Termites.</title>
        <authorList>
            <person name="Sapountzis P."/>
            <person name="Gruntjes T."/>
            <person name="Otani S."/>
            <person name="Estevez J."/>
            <person name="da Costa R.R."/>
            <person name="Plunkett G.3rd."/>
            <person name="Perna N.T."/>
            <person name="Poulsen M."/>
        </authorList>
    </citation>
    <scope>NUCLEOTIDE SEQUENCE [LARGE SCALE GENOMIC DNA]</scope>
    <source>
        <strain evidence="3 4">12</strain>
    </source>
</reference>
<protein>
    <recommendedName>
        <fullName evidence="5">Transposase</fullName>
    </recommendedName>
</protein>
<dbReference type="Proteomes" id="UP000037393">
    <property type="component" value="Unassembled WGS sequence"/>
</dbReference>
<comment type="caution">
    <text evidence="3">The sequence shown here is derived from an EMBL/GenBank/DDBJ whole genome shotgun (WGS) entry which is preliminary data.</text>
</comment>
<evidence type="ECO:0000313" key="3">
    <source>
        <dbReference type="EMBL" id="KNC89637.1"/>
    </source>
</evidence>
<dbReference type="Pfam" id="PF09299">
    <property type="entry name" value="Mu-transpos_C"/>
    <property type="match status" value="1"/>
</dbReference>
<dbReference type="SUPFAM" id="SSF50610">
    <property type="entry name" value="mu transposase, C-terminal domain"/>
    <property type="match status" value="1"/>
</dbReference>
<dbReference type="PROSITE" id="PS51702">
    <property type="entry name" value="HTH_MU"/>
    <property type="match status" value="1"/>
</dbReference>
<dbReference type="OrthoDB" id="5676324at2"/>
<dbReference type="AlphaFoldDB" id="A0A0L0GL21"/>
<dbReference type="RefSeq" id="WP_072092102.1">
    <property type="nucleotide sequence ID" value="NZ_JNGI01000159.1"/>
</dbReference>
<dbReference type="InterPro" id="IPR036388">
    <property type="entry name" value="WH-like_DNA-bd_sf"/>
</dbReference>
<dbReference type="InterPro" id="IPR001584">
    <property type="entry name" value="Integrase_cat-core"/>
</dbReference>
<evidence type="ECO:0000259" key="2">
    <source>
        <dbReference type="PROSITE" id="PS51702"/>
    </source>
</evidence>
<dbReference type="SUPFAM" id="SSF46955">
    <property type="entry name" value="Putative DNA-binding domain"/>
    <property type="match status" value="1"/>
</dbReference>
<organism evidence="3 4">
    <name type="scientific">Trabulsiella odontotermitis</name>
    <dbReference type="NCBI Taxonomy" id="379893"/>
    <lineage>
        <taxon>Bacteria</taxon>
        <taxon>Pseudomonadati</taxon>
        <taxon>Pseudomonadota</taxon>
        <taxon>Gammaproteobacteria</taxon>
        <taxon>Enterobacterales</taxon>
        <taxon>Enterobacteriaceae</taxon>
        <taxon>Trabulsiella</taxon>
    </lineage>
</organism>
<dbReference type="InterPro" id="IPR012337">
    <property type="entry name" value="RNaseH-like_sf"/>
</dbReference>